<evidence type="ECO:0000313" key="3">
    <source>
        <dbReference type="Proteomes" id="UP001152592"/>
    </source>
</evidence>
<sequence>MEYCASLNNFRMINHCNNFHLVQGDICNVCDVESVLVRYKVTTVVHLAAQSHVDMSFEDPLSCTKTNVLGTQVLLEACRKQGSIRRFLHISTDEVYGQNDKSRMIPFSEENALHPTNPYAASKAAAEMIIRAYLISFQMPIIVVRCNNVFGPCQFPEMSAELIPKLIKHLINGDKIPIHGNGDNIRSFIFASDAAEALDVILHQGKVGEIYNVSSDTRLQVIEVAAKIRAYLIEFKGLVNRPDYIEMVKNRPFNDSIYWTSGSKLQNLGWRQRTNFEEGLQATIDWYCEHLDKFWVDTKI</sequence>
<reference evidence="2" key="1">
    <citation type="submission" date="2021-07" db="EMBL/GenBank/DDBJ databases">
        <authorList>
            <person name="Branca A.L. A."/>
        </authorList>
    </citation>
    <scope>NUCLEOTIDE SEQUENCE</scope>
</reference>
<dbReference type="PANTHER" id="PTHR43000">
    <property type="entry name" value="DTDP-D-GLUCOSE 4,6-DEHYDRATASE-RELATED"/>
    <property type="match status" value="1"/>
</dbReference>
<feature type="domain" description="NAD(P)-binding" evidence="1">
    <location>
        <begin position="15"/>
        <end position="282"/>
    </location>
</feature>
<evidence type="ECO:0000313" key="2">
    <source>
        <dbReference type="EMBL" id="CAG8423612.1"/>
    </source>
</evidence>
<dbReference type="Pfam" id="PF16363">
    <property type="entry name" value="GDP_Man_Dehyd"/>
    <property type="match status" value="1"/>
</dbReference>
<dbReference type="SUPFAM" id="SSF51735">
    <property type="entry name" value="NAD(P)-binding Rossmann-fold domains"/>
    <property type="match status" value="1"/>
</dbReference>
<dbReference type="InterPro" id="IPR016040">
    <property type="entry name" value="NAD(P)-bd_dom"/>
</dbReference>
<dbReference type="Proteomes" id="UP001152592">
    <property type="component" value="Unassembled WGS sequence"/>
</dbReference>
<proteinExistence type="predicted"/>
<dbReference type="AlphaFoldDB" id="A0A9W4JV49"/>
<organism evidence="2 3">
    <name type="scientific">Penicillium salamii</name>
    <dbReference type="NCBI Taxonomy" id="1612424"/>
    <lineage>
        <taxon>Eukaryota</taxon>
        <taxon>Fungi</taxon>
        <taxon>Dikarya</taxon>
        <taxon>Ascomycota</taxon>
        <taxon>Pezizomycotina</taxon>
        <taxon>Eurotiomycetes</taxon>
        <taxon>Eurotiomycetidae</taxon>
        <taxon>Eurotiales</taxon>
        <taxon>Aspergillaceae</taxon>
        <taxon>Penicillium</taxon>
    </lineage>
</organism>
<dbReference type="Gene3D" id="3.40.50.720">
    <property type="entry name" value="NAD(P)-binding Rossmann-like Domain"/>
    <property type="match status" value="1"/>
</dbReference>
<dbReference type="OrthoDB" id="9986677at2759"/>
<gene>
    <name evidence="2" type="ORF">PSALAMII_LOCUS10011</name>
</gene>
<comment type="caution">
    <text evidence="2">The sequence shown here is derived from an EMBL/GenBank/DDBJ whole genome shotgun (WGS) entry which is preliminary data.</text>
</comment>
<evidence type="ECO:0000259" key="1">
    <source>
        <dbReference type="Pfam" id="PF16363"/>
    </source>
</evidence>
<dbReference type="EMBL" id="CAJVPD010000285">
    <property type="protein sequence ID" value="CAG8423612.1"/>
    <property type="molecule type" value="Genomic_DNA"/>
</dbReference>
<name>A0A9W4JV49_9EURO</name>
<accession>A0A9W4JV49</accession>
<protein>
    <recommendedName>
        <fullName evidence="1">NAD(P)-binding domain-containing protein</fullName>
    </recommendedName>
</protein>
<dbReference type="Gene3D" id="3.90.25.10">
    <property type="entry name" value="UDP-galactose 4-epimerase, domain 1"/>
    <property type="match status" value="1"/>
</dbReference>
<dbReference type="InterPro" id="IPR036291">
    <property type="entry name" value="NAD(P)-bd_dom_sf"/>
</dbReference>